<feature type="transmembrane region" description="Helical" evidence="3">
    <location>
        <begin position="150"/>
        <end position="168"/>
    </location>
</feature>
<evidence type="ECO:0000256" key="2">
    <source>
        <dbReference type="ARBA" id="ARBA00007400"/>
    </source>
</evidence>
<evidence type="ECO:0000256" key="1">
    <source>
        <dbReference type="ARBA" id="ARBA00004370"/>
    </source>
</evidence>
<dbReference type="OrthoDB" id="6623990at2"/>
<feature type="transmembrane region" description="Helical" evidence="3">
    <location>
        <begin position="288"/>
        <end position="305"/>
    </location>
</feature>
<feature type="transmembrane region" description="Helical" evidence="3">
    <location>
        <begin position="180"/>
        <end position="200"/>
    </location>
</feature>
<dbReference type="Proteomes" id="UP000214618">
    <property type="component" value="Chromosome"/>
</dbReference>
<feature type="transmembrane region" description="Helical" evidence="3">
    <location>
        <begin position="253"/>
        <end position="276"/>
    </location>
</feature>
<dbReference type="Pfam" id="PF01757">
    <property type="entry name" value="Acyl_transf_3"/>
    <property type="match status" value="1"/>
</dbReference>
<dbReference type="RefSeq" id="WP_063235177.1">
    <property type="nucleotide sequence ID" value="NZ_BCVO01000021.1"/>
</dbReference>
<dbReference type="AlphaFoldDB" id="A0A223EKL5"/>
<keyword evidence="3" id="KW-0472">Membrane</keyword>
<keyword evidence="3" id="KW-0812">Transmembrane</keyword>
<reference evidence="5 6" key="1">
    <citation type="submission" date="2016-10" db="EMBL/GenBank/DDBJ databases">
        <title>The whole genome sequencing and assembly of Bacillus simplex DSM 1321 strain.</title>
        <authorList>
            <person name="Park M.-K."/>
            <person name="Lee Y.-J."/>
            <person name="Yi H."/>
            <person name="Bahn Y.-S."/>
            <person name="Kim J.F."/>
            <person name="Lee D.-W."/>
        </authorList>
    </citation>
    <scope>NUCLEOTIDE SEQUENCE [LARGE SCALE GENOMIC DNA]</scope>
    <source>
        <strain evidence="5 6">DSM 1321</strain>
    </source>
</reference>
<feature type="domain" description="Acyltransferase 3" evidence="4">
    <location>
        <begin position="5"/>
        <end position="305"/>
    </location>
</feature>
<feature type="transmembrane region" description="Helical" evidence="3">
    <location>
        <begin position="128"/>
        <end position="144"/>
    </location>
</feature>
<accession>A0A223EKL5</accession>
<dbReference type="GeneID" id="56474627"/>
<evidence type="ECO:0000313" key="5">
    <source>
        <dbReference type="EMBL" id="ASS95605.1"/>
    </source>
</evidence>
<evidence type="ECO:0000313" key="6">
    <source>
        <dbReference type="Proteomes" id="UP000214618"/>
    </source>
</evidence>
<dbReference type="GO" id="GO:0016747">
    <property type="term" value="F:acyltransferase activity, transferring groups other than amino-acyl groups"/>
    <property type="evidence" value="ECO:0007669"/>
    <property type="project" value="InterPro"/>
</dbReference>
<evidence type="ECO:0000256" key="3">
    <source>
        <dbReference type="SAM" id="Phobius"/>
    </source>
</evidence>
<feature type="transmembrane region" description="Helical" evidence="3">
    <location>
        <begin position="35"/>
        <end position="56"/>
    </location>
</feature>
<organism evidence="5 6">
    <name type="scientific">Peribacillus simplex NBRC 15720 = DSM 1321</name>
    <dbReference type="NCBI Taxonomy" id="1349754"/>
    <lineage>
        <taxon>Bacteria</taxon>
        <taxon>Bacillati</taxon>
        <taxon>Bacillota</taxon>
        <taxon>Bacilli</taxon>
        <taxon>Bacillales</taxon>
        <taxon>Bacillaceae</taxon>
        <taxon>Peribacillus</taxon>
    </lineage>
</organism>
<feature type="transmembrane region" description="Helical" evidence="3">
    <location>
        <begin position="106"/>
        <end position="123"/>
    </location>
</feature>
<feature type="transmembrane region" description="Helical" evidence="3">
    <location>
        <begin position="220"/>
        <end position="246"/>
    </location>
</feature>
<comment type="similarity">
    <text evidence="2">Belongs to the acyltransferase 3 family.</text>
</comment>
<feature type="transmembrane region" description="Helical" evidence="3">
    <location>
        <begin position="68"/>
        <end position="86"/>
    </location>
</feature>
<protein>
    <recommendedName>
        <fullName evidence="4">Acyltransferase 3 domain-containing protein</fullName>
    </recommendedName>
</protein>
<keyword evidence="3" id="KW-1133">Transmembrane helix</keyword>
<proteinExistence type="inferred from homology"/>
<dbReference type="InterPro" id="IPR052734">
    <property type="entry name" value="Nod_factor_acetyltransferase"/>
</dbReference>
<dbReference type="PANTHER" id="PTHR37312:SF1">
    <property type="entry name" value="MEMBRANE-BOUND ACYLTRANSFERASE YKRP-RELATED"/>
    <property type="match status" value="1"/>
</dbReference>
<dbReference type="PANTHER" id="PTHR37312">
    <property type="entry name" value="MEMBRANE-BOUND ACYLTRANSFERASE YKRP-RELATED"/>
    <property type="match status" value="1"/>
</dbReference>
<name>A0A223EKL5_9BACI</name>
<comment type="subcellular location">
    <subcellularLocation>
        <location evidence="1">Membrane</location>
    </subcellularLocation>
</comment>
<dbReference type="InterPro" id="IPR002656">
    <property type="entry name" value="Acyl_transf_3_dom"/>
</dbReference>
<dbReference type="EMBL" id="CP017704">
    <property type="protein sequence ID" value="ASS95605.1"/>
    <property type="molecule type" value="Genomic_DNA"/>
</dbReference>
<evidence type="ECO:0000259" key="4">
    <source>
        <dbReference type="Pfam" id="PF01757"/>
    </source>
</evidence>
<sequence length="323" mass="38456">MKRDPYFDNAKAVLIVLVVLGHTLARMVEENEWILTIYLFVFSFHMPAFILVSGYFSRKIKSKKDLWVLIKKILIPYVIFQVIYTFYYQKLFDEPIEFTILTPRWALWFLISLFFWNLLLFVFSSRKYGIVFSIIVSLIIGYIGEVNEWLSLSRTFFFFPFFLVGHFLEKNHFEWVKKKSNALIGWGVLGLIFTGIYFYGEITWREWFYGRLGYKELMEGSISLGFIYKLIVYLIMGAATYCFFCIVPKKHTFFTEIGSITLVIYLFHMFILEYVYNSFIYDWIKESGQYYVLLVIPVTIIFILSRKPIVKVECVLIGMKMKT</sequence>
<gene>
    <name evidence="5" type="ORF">BS1321_17855</name>
</gene>